<sequence length="196" mass="21894">MRHTHPGPSPLAGLARHRRRPRPRPRLRRGGPRRRRPGGRSGPGRLAARRLAVHSQLINCTASEVALMIEGAMRRGHHDERGSRLHGLARPAGNRVRHHAAAELRPAAQDQADQQGQALPAGGRRAGRYPQLTPVLTWLIRRELSTRQYNQTIKYATVIRPRTASTKAILSRFTRNASHPATRPCWRSAAPRKPTS</sequence>
<dbReference type="GO" id="GO:0004803">
    <property type="term" value="F:transposase activity"/>
    <property type="evidence" value="ECO:0007669"/>
    <property type="project" value="InterPro"/>
</dbReference>
<gene>
    <name evidence="3" type="ORF">D0C37_02795</name>
</gene>
<evidence type="ECO:0000313" key="3">
    <source>
        <dbReference type="EMBL" id="AXQ53639.1"/>
    </source>
</evidence>
<accession>A0A385D6D6</accession>
<protein>
    <recommendedName>
        <fullName evidence="2">Tn3 transposase DDE domain-containing protein</fullName>
    </recommendedName>
</protein>
<proteinExistence type="predicted"/>
<dbReference type="InterPro" id="IPR002513">
    <property type="entry name" value="Tn3_Tnp_DDE_dom"/>
</dbReference>
<name>A0A385D6D6_9ACTN</name>
<dbReference type="AlphaFoldDB" id="A0A385D6D6"/>
<dbReference type="Pfam" id="PF01526">
    <property type="entry name" value="DDE_Tnp_Tn3"/>
    <property type="match status" value="1"/>
</dbReference>
<feature type="domain" description="Tn3 transposase DDE" evidence="2">
    <location>
        <begin position="50"/>
        <end position="179"/>
    </location>
</feature>
<feature type="compositionally biased region" description="Low complexity" evidence="1">
    <location>
        <begin position="106"/>
        <end position="123"/>
    </location>
</feature>
<feature type="compositionally biased region" description="Basic residues" evidence="1">
    <location>
        <begin position="15"/>
        <end position="38"/>
    </location>
</feature>
<organism evidence="3 4">
    <name type="scientific">Streptomyces koyangensis</name>
    <dbReference type="NCBI Taxonomy" id="188770"/>
    <lineage>
        <taxon>Bacteria</taxon>
        <taxon>Bacillati</taxon>
        <taxon>Actinomycetota</taxon>
        <taxon>Actinomycetes</taxon>
        <taxon>Kitasatosporales</taxon>
        <taxon>Streptomycetaceae</taxon>
        <taxon>Streptomyces</taxon>
        <taxon>Streptomyces aurantiacus group</taxon>
    </lineage>
</organism>
<dbReference type="EMBL" id="CP031742">
    <property type="protein sequence ID" value="AXQ53639.1"/>
    <property type="molecule type" value="Genomic_DNA"/>
</dbReference>
<dbReference type="Proteomes" id="UP000259636">
    <property type="component" value="Chromosome"/>
</dbReference>
<evidence type="ECO:0000256" key="1">
    <source>
        <dbReference type="SAM" id="MobiDB-lite"/>
    </source>
</evidence>
<feature type="region of interest" description="Disordered" evidence="1">
    <location>
        <begin position="1"/>
        <end position="46"/>
    </location>
</feature>
<feature type="region of interest" description="Disordered" evidence="1">
    <location>
        <begin position="76"/>
        <end position="127"/>
    </location>
</feature>
<dbReference type="KEGG" id="sky:D0C37_02795"/>
<feature type="region of interest" description="Disordered" evidence="1">
    <location>
        <begin position="175"/>
        <end position="196"/>
    </location>
</feature>
<reference evidence="3 4" key="1">
    <citation type="submission" date="2018-08" db="EMBL/GenBank/DDBJ databases">
        <authorList>
            <person name="Ferrada E.E."/>
            <person name="Latorre B.A."/>
        </authorList>
    </citation>
    <scope>NUCLEOTIDE SEQUENCE [LARGE SCALE GENOMIC DNA]</scope>
    <source>
        <strain evidence="3 4">VK-A60T</strain>
    </source>
</reference>
<dbReference type="GO" id="GO:0006313">
    <property type="term" value="P:DNA transposition"/>
    <property type="evidence" value="ECO:0007669"/>
    <property type="project" value="InterPro"/>
</dbReference>
<evidence type="ECO:0000313" key="4">
    <source>
        <dbReference type="Proteomes" id="UP000259636"/>
    </source>
</evidence>
<evidence type="ECO:0000259" key="2">
    <source>
        <dbReference type="Pfam" id="PF01526"/>
    </source>
</evidence>